<comment type="caution">
    <text evidence="2">The sequence shown here is derived from an EMBL/GenBank/DDBJ whole genome shotgun (WGS) entry which is preliminary data.</text>
</comment>
<evidence type="ECO:0000313" key="3">
    <source>
        <dbReference type="Proteomes" id="UP000029224"/>
    </source>
</evidence>
<feature type="transmembrane region" description="Helical" evidence="1">
    <location>
        <begin position="269"/>
        <end position="286"/>
    </location>
</feature>
<dbReference type="PANTHER" id="PTHR23546">
    <property type="entry name" value="TRANSPORT PROTEIN"/>
    <property type="match status" value="1"/>
</dbReference>
<dbReference type="Gene3D" id="1.20.1250.20">
    <property type="entry name" value="MFS general substrate transporter like domains"/>
    <property type="match status" value="1"/>
</dbReference>
<feature type="transmembrane region" description="Helical" evidence="1">
    <location>
        <begin position="239"/>
        <end position="257"/>
    </location>
</feature>
<feature type="transmembrane region" description="Helical" evidence="1">
    <location>
        <begin position="357"/>
        <end position="376"/>
    </location>
</feature>
<feature type="transmembrane region" description="Helical" evidence="1">
    <location>
        <begin position="55"/>
        <end position="75"/>
    </location>
</feature>
<reference evidence="2 3" key="1">
    <citation type="submission" date="2014-09" db="EMBL/GenBank/DDBJ databases">
        <title>Vibrio maritimus JCM 19240. (C210) whole genome shotgun sequence.</title>
        <authorList>
            <person name="Sawabe T."/>
            <person name="Meirelles P."/>
            <person name="Nakanishi M."/>
            <person name="Sayaka M."/>
            <person name="Hattori M."/>
            <person name="Ohkuma M."/>
        </authorList>
    </citation>
    <scope>NUCLEOTIDE SEQUENCE [LARGE SCALE GENOMIC DNA]</scope>
    <source>
        <strain evidence="2 3">JCM 19240</strain>
    </source>
</reference>
<sequence>MLFSLLPVLVAVLSIEDSGNSWSLIIVFLNLNMLSFFIGSAFWPGKIIRLGYFSSAKITILGYFLSNALFVVLLLGATKSVQFNIEFLVLIGVSRLFMGFFSSAFMPIAQGSIYAQTSCEQRQYKKLSKISGTLTLGRLAGPGLVLLPVDWLWVLAIPFVPMFWSFFKRPSISFSGQEAELSTAPNIKALSLFLLSPPSLIAPLLIALSTTALVASFQLALAPEMTSLIGDVEQASEMLAFLMLGLSMLLFILQVWVMPRLAKWLKTRLFIIAFGLVGFGLLALIPDPNLTNFILAGLALALSIAGLPPWYSQVAFRRGEPKRKVSETSGLLAQSHSLGHLVGTTSAALCLSVGINALYASSLFALVILSLMWVVVSTSRSLLTTSISESKGTT</sequence>
<dbReference type="EMBL" id="BBMT01000007">
    <property type="protein sequence ID" value="GAL35752.1"/>
    <property type="molecule type" value="Genomic_DNA"/>
</dbReference>
<feature type="transmembrane region" description="Helical" evidence="1">
    <location>
        <begin position="292"/>
        <end position="311"/>
    </location>
</feature>
<keyword evidence="3" id="KW-1185">Reference proteome</keyword>
<feature type="transmembrane region" description="Helical" evidence="1">
    <location>
        <begin position="151"/>
        <end position="167"/>
    </location>
</feature>
<gene>
    <name evidence="2" type="ORF">JCM19240_599</name>
</gene>
<organism evidence="2 3">
    <name type="scientific">Vibrio maritimus</name>
    <dbReference type="NCBI Taxonomy" id="990268"/>
    <lineage>
        <taxon>Bacteria</taxon>
        <taxon>Pseudomonadati</taxon>
        <taxon>Pseudomonadota</taxon>
        <taxon>Gammaproteobacteria</taxon>
        <taxon>Vibrionales</taxon>
        <taxon>Vibrionaceae</taxon>
        <taxon>Vibrio</taxon>
    </lineage>
</organism>
<accession>A0A090TXZ3</accession>
<reference evidence="2 3" key="2">
    <citation type="submission" date="2014-09" db="EMBL/GenBank/DDBJ databases">
        <authorList>
            <consortium name="NBRP consortium"/>
            <person name="Sawabe T."/>
            <person name="Meirelles P."/>
            <person name="Nakanishi M."/>
            <person name="Sayaka M."/>
            <person name="Hattori M."/>
            <person name="Ohkuma M."/>
        </authorList>
    </citation>
    <scope>NUCLEOTIDE SEQUENCE [LARGE SCALE GENOMIC DNA]</scope>
    <source>
        <strain evidence="2 3">JCM 19240</strain>
    </source>
</reference>
<proteinExistence type="predicted"/>
<keyword evidence="1" id="KW-0472">Membrane</keyword>
<feature type="transmembrane region" description="Helical" evidence="1">
    <location>
        <begin position="200"/>
        <end position="219"/>
    </location>
</feature>
<dbReference type="Proteomes" id="UP000029224">
    <property type="component" value="Unassembled WGS sequence"/>
</dbReference>
<dbReference type="InterPro" id="IPR036259">
    <property type="entry name" value="MFS_trans_sf"/>
</dbReference>
<feature type="transmembrane region" description="Helical" evidence="1">
    <location>
        <begin position="24"/>
        <end position="43"/>
    </location>
</feature>
<dbReference type="SUPFAM" id="SSF103473">
    <property type="entry name" value="MFS general substrate transporter"/>
    <property type="match status" value="1"/>
</dbReference>
<evidence type="ECO:0000313" key="2">
    <source>
        <dbReference type="EMBL" id="GAL35752.1"/>
    </source>
</evidence>
<keyword evidence="1" id="KW-0812">Transmembrane</keyword>
<dbReference type="PANTHER" id="PTHR23546:SF1">
    <property type="entry name" value="MEMBRANE PROTEIN"/>
    <property type="match status" value="1"/>
</dbReference>
<feature type="transmembrane region" description="Helical" evidence="1">
    <location>
        <begin position="87"/>
        <end position="106"/>
    </location>
</feature>
<name>A0A090TXZ3_9VIBR</name>
<evidence type="ECO:0000256" key="1">
    <source>
        <dbReference type="SAM" id="Phobius"/>
    </source>
</evidence>
<dbReference type="AlphaFoldDB" id="A0A090TXZ3"/>
<keyword evidence="1" id="KW-1133">Transmembrane helix</keyword>
<protein>
    <submittedName>
        <fullName evidence="2">Possible H+-antiporter</fullName>
    </submittedName>
</protein>